<dbReference type="AlphaFoldDB" id="A0A0C3D0H8"/>
<accession>A0A0C3D0H8</accession>
<keyword evidence="2" id="KW-1185">Reference proteome</keyword>
<reference evidence="1 2" key="1">
    <citation type="submission" date="2014-04" db="EMBL/GenBank/DDBJ databases">
        <authorList>
            <consortium name="DOE Joint Genome Institute"/>
            <person name="Kuo A."/>
            <person name="Gay G."/>
            <person name="Dore J."/>
            <person name="Kohler A."/>
            <person name="Nagy L.G."/>
            <person name="Floudas D."/>
            <person name="Copeland A."/>
            <person name="Barry K.W."/>
            <person name="Cichocki N."/>
            <person name="Veneault-Fourrey C."/>
            <person name="LaButti K."/>
            <person name="Lindquist E.A."/>
            <person name="Lipzen A."/>
            <person name="Lundell T."/>
            <person name="Morin E."/>
            <person name="Murat C."/>
            <person name="Sun H."/>
            <person name="Tunlid A."/>
            <person name="Henrissat B."/>
            <person name="Grigoriev I.V."/>
            <person name="Hibbett D.S."/>
            <person name="Martin F."/>
            <person name="Nordberg H.P."/>
            <person name="Cantor M.N."/>
            <person name="Hua S.X."/>
        </authorList>
    </citation>
    <scope>NUCLEOTIDE SEQUENCE [LARGE SCALE GENOMIC DNA]</scope>
    <source>
        <strain evidence="2">h7</strain>
    </source>
</reference>
<sequence>MSRRLSIYRYQWIPCAYNHSLGVCYTIRAGFIQVNRLHSLSTFSTSFLVQVKLGFSDFRVLPVPIRKPPHRRICYMCVLRALRSHLRDRKSFFGPSCNIPPAK</sequence>
<organism evidence="1 2">
    <name type="scientific">Hebeloma cylindrosporum</name>
    <dbReference type="NCBI Taxonomy" id="76867"/>
    <lineage>
        <taxon>Eukaryota</taxon>
        <taxon>Fungi</taxon>
        <taxon>Dikarya</taxon>
        <taxon>Basidiomycota</taxon>
        <taxon>Agaricomycotina</taxon>
        <taxon>Agaricomycetes</taxon>
        <taxon>Agaricomycetidae</taxon>
        <taxon>Agaricales</taxon>
        <taxon>Agaricineae</taxon>
        <taxon>Hymenogastraceae</taxon>
        <taxon>Hebeloma</taxon>
    </lineage>
</organism>
<dbReference type="Proteomes" id="UP000053424">
    <property type="component" value="Unassembled WGS sequence"/>
</dbReference>
<reference evidence="2" key="2">
    <citation type="submission" date="2015-01" db="EMBL/GenBank/DDBJ databases">
        <title>Evolutionary Origins and Diversification of the Mycorrhizal Mutualists.</title>
        <authorList>
            <consortium name="DOE Joint Genome Institute"/>
            <consortium name="Mycorrhizal Genomics Consortium"/>
            <person name="Kohler A."/>
            <person name="Kuo A."/>
            <person name="Nagy L.G."/>
            <person name="Floudas D."/>
            <person name="Copeland A."/>
            <person name="Barry K.W."/>
            <person name="Cichocki N."/>
            <person name="Veneault-Fourrey C."/>
            <person name="LaButti K."/>
            <person name="Lindquist E.A."/>
            <person name="Lipzen A."/>
            <person name="Lundell T."/>
            <person name="Morin E."/>
            <person name="Murat C."/>
            <person name="Riley R."/>
            <person name="Ohm R."/>
            <person name="Sun H."/>
            <person name="Tunlid A."/>
            <person name="Henrissat B."/>
            <person name="Grigoriev I.V."/>
            <person name="Hibbett D.S."/>
            <person name="Martin F."/>
        </authorList>
    </citation>
    <scope>NUCLEOTIDE SEQUENCE [LARGE SCALE GENOMIC DNA]</scope>
    <source>
        <strain evidence="2">h7</strain>
    </source>
</reference>
<evidence type="ECO:0000313" key="2">
    <source>
        <dbReference type="Proteomes" id="UP000053424"/>
    </source>
</evidence>
<name>A0A0C3D0H8_HEBCY</name>
<protein>
    <submittedName>
        <fullName evidence="1">Uncharacterized protein</fullName>
    </submittedName>
</protein>
<evidence type="ECO:0000313" key="1">
    <source>
        <dbReference type="EMBL" id="KIM49586.1"/>
    </source>
</evidence>
<dbReference type="HOGENOM" id="CLU_2264076_0_0_1"/>
<dbReference type="EMBL" id="KN831768">
    <property type="protein sequence ID" value="KIM49586.1"/>
    <property type="molecule type" value="Genomic_DNA"/>
</dbReference>
<gene>
    <name evidence="1" type="ORF">M413DRAFT_112304</name>
</gene>
<proteinExistence type="predicted"/>